<dbReference type="PANTHER" id="PTHR38846:SF1">
    <property type="entry name" value="C3H1-TYPE DOMAIN-CONTAINING PROTEIN"/>
    <property type="match status" value="1"/>
</dbReference>
<proteinExistence type="predicted"/>
<dbReference type="Proteomes" id="UP001412239">
    <property type="component" value="Unassembled WGS sequence"/>
</dbReference>
<organism evidence="1 2">
    <name type="scientific">Tuber aestivum</name>
    <name type="common">summer truffle</name>
    <dbReference type="NCBI Taxonomy" id="59557"/>
    <lineage>
        <taxon>Eukaryota</taxon>
        <taxon>Fungi</taxon>
        <taxon>Dikarya</taxon>
        <taxon>Ascomycota</taxon>
        <taxon>Pezizomycotina</taxon>
        <taxon>Pezizomycetes</taxon>
        <taxon>Pezizales</taxon>
        <taxon>Tuberaceae</taxon>
        <taxon>Tuber</taxon>
    </lineage>
</organism>
<protein>
    <submittedName>
        <fullName evidence="1">Uncharacterized protein</fullName>
    </submittedName>
</protein>
<name>A0A292Q5D9_9PEZI</name>
<gene>
    <name evidence="1" type="ORF">GSTUAT00000900001</name>
</gene>
<evidence type="ECO:0000313" key="1">
    <source>
        <dbReference type="EMBL" id="CUS15006.1"/>
    </source>
</evidence>
<dbReference type="AlphaFoldDB" id="A0A292Q5D9"/>
<reference evidence="1" key="1">
    <citation type="submission" date="2015-10" db="EMBL/GenBank/DDBJ databases">
        <authorList>
            <person name="Regsiter A."/>
            <person name="william w."/>
        </authorList>
    </citation>
    <scope>NUCLEOTIDE SEQUENCE</scope>
    <source>
        <strain evidence="1">Montdore</strain>
    </source>
</reference>
<dbReference type="PANTHER" id="PTHR38846">
    <property type="entry name" value="C3H1-TYPE DOMAIN-CONTAINING PROTEIN"/>
    <property type="match status" value="1"/>
</dbReference>
<dbReference type="EMBL" id="LN890953">
    <property type="protein sequence ID" value="CUS15006.1"/>
    <property type="molecule type" value="Genomic_DNA"/>
</dbReference>
<evidence type="ECO:0000313" key="2">
    <source>
        <dbReference type="Proteomes" id="UP001412239"/>
    </source>
</evidence>
<accession>A0A292Q5D9</accession>
<sequence length="369" mass="42840">MTSPSRAAIAEFFRGYSSPSYTYDPTLTINDEFSRLEQEQQWGPEEGHTHRKLFDRAVHLAHFFWKHEWGGYAFREGAGYDHEFWRLCQKKGWDEDRIGRAVNEYLKLRGGSAESLMAARDTMPEETAPLEAEAIPEITYPEEEEDAQTVHPDDPEAPEMRNVIAAFFVTHSSPNYTYTGQAPRIEFRELIEVRRRAWRARDPRGTWRQDFRETEEFEALDRGYHEAVEERFDGLLGMRAEATEGYRMRPWESILELFRLGDIPTSKTKASKIIKQIYVNIYDFLEFLEEPYDSSAGEGYVTGEDEYMRASMLCHPSRAELAQYSRGNDKVFPLEMAKGDGTLKLLLQPLWGGRAGVGIEEWDEEEEEL</sequence>
<keyword evidence="2" id="KW-1185">Reference proteome</keyword>